<dbReference type="SUPFAM" id="SSF50475">
    <property type="entry name" value="FMN-binding split barrel"/>
    <property type="match status" value="1"/>
</dbReference>
<dbReference type="PANTHER" id="PTHR30466:SF1">
    <property type="entry name" value="FMN REDUCTASE (NADH) RUTF"/>
    <property type="match status" value="1"/>
</dbReference>
<accession>A0ABP4GD49</accession>
<evidence type="ECO:0000313" key="3">
    <source>
        <dbReference type="EMBL" id="GAA1216962.1"/>
    </source>
</evidence>
<organism evidence="3 4">
    <name type="scientific">Prauserella alba</name>
    <dbReference type="NCBI Taxonomy" id="176898"/>
    <lineage>
        <taxon>Bacteria</taxon>
        <taxon>Bacillati</taxon>
        <taxon>Actinomycetota</taxon>
        <taxon>Actinomycetes</taxon>
        <taxon>Pseudonocardiales</taxon>
        <taxon>Pseudonocardiaceae</taxon>
        <taxon>Prauserella</taxon>
    </lineage>
</organism>
<proteinExistence type="predicted"/>
<dbReference type="EMBL" id="BAAALM010000016">
    <property type="protein sequence ID" value="GAA1216962.1"/>
    <property type="molecule type" value="Genomic_DNA"/>
</dbReference>
<dbReference type="Pfam" id="PF01613">
    <property type="entry name" value="Flavin_Reduct"/>
    <property type="match status" value="1"/>
</dbReference>
<dbReference type="InterPro" id="IPR012349">
    <property type="entry name" value="Split_barrel_FMN-bd"/>
</dbReference>
<sequence length="168" mass="17918">MTESVAGTADTAGGFRTMMAGFPTGVAVVASTDPAGRPWGMTCSSLCSVSMTPPALLVSLREGSPTLSAVIERGRFTVNLLHERARTTAELFASGRRERFDLVDWDVGTAGPHLTADSHAIADCRVTAAHPVADHVVVYGEVDDVLGVRDGRPLLYGMRRYGRWDDIG</sequence>
<feature type="domain" description="Flavin reductase like" evidence="2">
    <location>
        <begin position="19"/>
        <end position="163"/>
    </location>
</feature>
<comment type="caution">
    <text evidence="3">The sequence shown here is derived from an EMBL/GenBank/DDBJ whole genome shotgun (WGS) entry which is preliminary data.</text>
</comment>
<gene>
    <name evidence="3" type="ORF">GCM10009675_44120</name>
</gene>
<dbReference type="RefSeq" id="WP_253855521.1">
    <property type="nucleotide sequence ID" value="NZ_BAAALM010000016.1"/>
</dbReference>
<dbReference type="Proteomes" id="UP001500467">
    <property type="component" value="Unassembled WGS sequence"/>
</dbReference>
<keyword evidence="4" id="KW-1185">Reference proteome</keyword>
<evidence type="ECO:0000313" key="4">
    <source>
        <dbReference type="Proteomes" id="UP001500467"/>
    </source>
</evidence>
<dbReference type="InterPro" id="IPR050268">
    <property type="entry name" value="NADH-dep_flavin_reductase"/>
</dbReference>
<dbReference type="SMART" id="SM00903">
    <property type="entry name" value="Flavin_Reduct"/>
    <property type="match status" value="1"/>
</dbReference>
<keyword evidence="1" id="KW-0560">Oxidoreductase</keyword>
<evidence type="ECO:0000259" key="2">
    <source>
        <dbReference type="SMART" id="SM00903"/>
    </source>
</evidence>
<name>A0ABP4GD49_9PSEU</name>
<evidence type="ECO:0000256" key="1">
    <source>
        <dbReference type="ARBA" id="ARBA00023002"/>
    </source>
</evidence>
<dbReference type="PANTHER" id="PTHR30466">
    <property type="entry name" value="FLAVIN REDUCTASE"/>
    <property type="match status" value="1"/>
</dbReference>
<dbReference type="InterPro" id="IPR002563">
    <property type="entry name" value="Flavin_Rdtase-like_dom"/>
</dbReference>
<dbReference type="Gene3D" id="2.30.110.10">
    <property type="entry name" value="Electron Transport, Fmn-binding Protein, Chain A"/>
    <property type="match status" value="1"/>
</dbReference>
<protein>
    <submittedName>
        <fullName evidence="3">Flavin reductase family protein</fullName>
    </submittedName>
</protein>
<reference evidence="4" key="1">
    <citation type="journal article" date="2019" name="Int. J. Syst. Evol. Microbiol.">
        <title>The Global Catalogue of Microorganisms (GCM) 10K type strain sequencing project: providing services to taxonomists for standard genome sequencing and annotation.</title>
        <authorList>
            <consortium name="The Broad Institute Genomics Platform"/>
            <consortium name="The Broad Institute Genome Sequencing Center for Infectious Disease"/>
            <person name="Wu L."/>
            <person name="Ma J."/>
        </authorList>
    </citation>
    <scope>NUCLEOTIDE SEQUENCE [LARGE SCALE GENOMIC DNA]</scope>
    <source>
        <strain evidence="4">JCM 13022</strain>
    </source>
</reference>